<evidence type="ECO:0000313" key="2">
    <source>
        <dbReference type="Proteomes" id="UP000252038"/>
    </source>
</evidence>
<protein>
    <submittedName>
        <fullName evidence="1">Uncharacterized protein</fullName>
    </submittedName>
</protein>
<organism evidence="1 2">
    <name type="scientific">Chromobacterium phragmitis</name>
    <dbReference type="NCBI Taxonomy" id="2202141"/>
    <lineage>
        <taxon>Bacteria</taxon>
        <taxon>Pseudomonadati</taxon>
        <taxon>Pseudomonadota</taxon>
        <taxon>Betaproteobacteria</taxon>
        <taxon>Neisseriales</taxon>
        <taxon>Chromobacteriaceae</taxon>
        <taxon>Chromobacterium</taxon>
    </lineage>
</organism>
<accession>A0A344UGE6</accession>
<evidence type="ECO:0000313" key="1">
    <source>
        <dbReference type="EMBL" id="AXE34344.1"/>
    </source>
</evidence>
<dbReference type="AlphaFoldDB" id="A0A344UGE6"/>
<sequence>MTLLTSRRGELRPVILIRDGEWLARSLDHARHPLFSWIAGQRQCGWLLESQLPEIRLLATLLAARRHQPSPTPSRLSDEADWLAARIYLLRLEQVEMAETENGTLAQANARLRELCGPSAPLAAAIAPASAQPAWLQTGWAPILQPVRDVGGAAAMAANSRRMRPQCQSRLASLISSLRSGIQAR</sequence>
<dbReference type="OrthoDB" id="8611334at2"/>
<dbReference type="Proteomes" id="UP000252038">
    <property type="component" value="Chromosome"/>
</dbReference>
<dbReference type="EMBL" id="CP029554">
    <property type="protein sequence ID" value="AXE34344.1"/>
    <property type="molecule type" value="Genomic_DNA"/>
</dbReference>
<reference evidence="1 2" key="1">
    <citation type="submission" date="2018-05" db="EMBL/GenBank/DDBJ databases">
        <title>Genome sequencing, assembly and analysis of the novel insecticidal bacterium, Chromobacterium phragmitis.</title>
        <authorList>
            <person name="Sparks M.E."/>
            <person name="Blackburn M.B."/>
            <person name="Gundersen-Rindal D.E."/>
        </authorList>
    </citation>
    <scope>NUCLEOTIDE SEQUENCE [LARGE SCALE GENOMIC DNA]</scope>
    <source>
        <strain evidence="1">IIBBL 274-1</strain>
    </source>
</reference>
<proteinExistence type="predicted"/>
<gene>
    <name evidence="1" type="ORF">DK843_08580</name>
</gene>
<dbReference type="RefSeq" id="WP_114060043.1">
    <property type="nucleotide sequence ID" value="NZ_CP029495.1"/>
</dbReference>
<dbReference type="KEGG" id="chri:DK842_03095"/>
<dbReference type="KEGG" id="chrb:DK843_08580"/>
<name>A0A344UGE6_9NEIS</name>